<dbReference type="AlphaFoldDB" id="A0A410VAH6"/>
<name>A0A410VAH6_9BRAD</name>
<evidence type="ECO:0000313" key="1">
    <source>
        <dbReference type="EMBL" id="GGI22014.1"/>
    </source>
</evidence>
<reference evidence="1" key="1">
    <citation type="journal article" date="2014" name="Int. J. Syst. Evol. Microbiol.">
        <title>Complete genome sequence of Corynebacterium casei LMG S-19264T (=DSM 44701T), isolated from a smear-ripened cheese.</title>
        <authorList>
            <consortium name="US DOE Joint Genome Institute (JGI-PGF)"/>
            <person name="Walter F."/>
            <person name="Albersmeier A."/>
            <person name="Kalinowski J."/>
            <person name="Ruckert C."/>
        </authorList>
    </citation>
    <scope>NUCLEOTIDE SEQUENCE</scope>
    <source>
        <strain evidence="1">CGMCC 1.15034</strain>
    </source>
</reference>
<evidence type="ECO:0000313" key="2">
    <source>
        <dbReference type="EMBL" id="QOZ61709.1"/>
    </source>
</evidence>
<gene>
    <name evidence="1" type="ORF">GCM10010987_17280</name>
    <name evidence="2" type="ORF">XH86_25460</name>
</gene>
<evidence type="ECO:0000313" key="3">
    <source>
        <dbReference type="Proteomes" id="UP000593880"/>
    </source>
</evidence>
<keyword evidence="3" id="KW-1185">Reference proteome</keyword>
<protein>
    <submittedName>
        <fullName evidence="1">Uncharacterized protein</fullName>
    </submittedName>
</protein>
<dbReference type="EMBL" id="BMHC01000002">
    <property type="protein sequence ID" value="GGI22014.1"/>
    <property type="molecule type" value="Genomic_DNA"/>
</dbReference>
<sequence length="82" mass="9562">MGQPMRRNFTLPELEQELFNLREGAVHRMLRCDYERLFGENDAALGRLRNFAKSHDCVANFADDAILFRRRLQHDQSTTPPG</sequence>
<accession>A0A410VAH6</accession>
<reference evidence="2 3" key="2">
    <citation type="submission" date="2018-06" db="EMBL/GenBank/DDBJ databases">
        <title>Comparative genomics of rhizobia nodulating Arachis hypogaea in China.</title>
        <authorList>
            <person name="Li Y."/>
        </authorList>
    </citation>
    <scope>NUCLEOTIDE SEQUENCE [LARGE SCALE GENOMIC DNA]</scope>
    <source>
        <strain evidence="2 3">CCBAU 51658</strain>
    </source>
</reference>
<dbReference type="Proteomes" id="UP000593880">
    <property type="component" value="Chromosome"/>
</dbReference>
<dbReference type="Proteomes" id="UP000625079">
    <property type="component" value="Unassembled WGS sequence"/>
</dbReference>
<organism evidence="1 4">
    <name type="scientific">Bradyrhizobium guangdongense</name>
    <dbReference type="NCBI Taxonomy" id="1325090"/>
    <lineage>
        <taxon>Bacteria</taxon>
        <taxon>Pseudomonadati</taxon>
        <taxon>Pseudomonadota</taxon>
        <taxon>Alphaproteobacteria</taxon>
        <taxon>Hyphomicrobiales</taxon>
        <taxon>Nitrobacteraceae</taxon>
        <taxon>Bradyrhizobium</taxon>
    </lineage>
</organism>
<reference evidence="1" key="3">
    <citation type="submission" date="2022-12" db="EMBL/GenBank/DDBJ databases">
        <authorList>
            <person name="Sun Q."/>
            <person name="Zhou Y."/>
        </authorList>
    </citation>
    <scope>NUCLEOTIDE SEQUENCE</scope>
    <source>
        <strain evidence="1">CGMCC 1.15034</strain>
    </source>
</reference>
<dbReference type="EMBL" id="CP030057">
    <property type="protein sequence ID" value="QOZ61709.1"/>
    <property type="molecule type" value="Genomic_DNA"/>
</dbReference>
<evidence type="ECO:0000313" key="4">
    <source>
        <dbReference type="Proteomes" id="UP000625079"/>
    </source>
</evidence>
<proteinExistence type="predicted"/>